<accession>A0A0S7C064</accession>
<evidence type="ECO:0000256" key="1">
    <source>
        <dbReference type="SAM" id="SignalP"/>
    </source>
</evidence>
<dbReference type="Proteomes" id="UP000053091">
    <property type="component" value="Unassembled WGS sequence"/>
</dbReference>
<organism evidence="2">
    <name type="scientific">Lentimicrobium saccharophilum</name>
    <dbReference type="NCBI Taxonomy" id="1678841"/>
    <lineage>
        <taxon>Bacteria</taxon>
        <taxon>Pseudomonadati</taxon>
        <taxon>Bacteroidota</taxon>
        <taxon>Bacteroidia</taxon>
        <taxon>Bacteroidales</taxon>
        <taxon>Lentimicrobiaceae</taxon>
        <taxon>Lentimicrobium</taxon>
    </lineage>
</organism>
<proteinExistence type="predicted"/>
<dbReference type="EMBL" id="DF968182">
    <property type="protein sequence ID" value="GAP42031.1"/>
    <property type="molecule type" value="Genomic_DNA"/>
</dbReference>
<evidence type="ECO:0000313" key="2">
    <source>
        <dbReference type="EMBL" id="GAP42031.1"/>
    </source>
</evidence>
<keyword evidence="1" id="KW-0732">Signal</keyword>
<dbReference type="RefSeq" id="WP_062037099.1">
    <property type="nucleotide sequence ID" value="NZ_DF968182.1"/>
</dbReference>
<feature type="signal peptide" evidence="1">
    <location>
        <begin position="1"/>
        <end position="23"/>
    </location>
</feature>
<evidence type="ECO:0000313" key="3">
    <source>
        <dbReference type="Proteomes" id="UP000053091"/>
    </source>
</evidence>
<keyword evidence="3" id="KW-1185">Reference proteome</keyword>
<evidence type="ECO:0008006" key="4">
    <source>
        <dbReference type="Google" id="ProtNLM"/>
    </source>
</evidence>
<dbReference type="AlphaFoldDB" id="A0A0S7C064"/>
<feature type="chain" id="PRO_5006633464" description="Peptidase MA superfamily" evidence="1">
    <location>
        <begin position="24"/>
        <end position="421"/>
    </location>
</feature>
<gene>
    <name evidence="2" type="ORF">TBC1_11159</name>
</gene>
<name>A0A0S7C064_9BACT</name>
<reference evidence="2" key="1">
    <citation type="journal article" date="2015" name="Genome Announc.">
        <title>Draft Genome Sequence of Bacteroidales Strain TBC1, a Novel Isolate from a Methanogenic Wastewater Treatment System.</title>
        <authorList>
            <person name="Tourlousse D.M."/>
            <person name="Matsuura N."/>
            <person name="Sun L."/>
            <person name="Toyonaga M."/>
            <person name="Kuroda K."/>
            <person name="Ohashi A."/>
            <person name="Cruz R."/>
            <person name="Yamaguchi T."/>
            <person name="Sekiguchi Y."/>
        </authorList>
    </citation>
    <scope>NUCLEOTIDE SEQUENCE [LARGE SCALE GENOMIC DNA]</scope>
    <source>
        <strain evidence="2">TBC1</strain>
    </source>
</reference>
<dbReference type="STRING" id="1678841.TBC1_11159"/>
<protein>
    <recommendedName>
        <fullName evidence="4">Peptidase MA superfamily</fullName>
    </recommendedName>
</protein>
<sequence length="421" mass="48132">MAKTVKSFCIVMNLLLNGIFISAGFSQPAGFIAMDDSVKLMQKFYDTDTVVVVLPDGYDLNHEDATLIRDFVFWKEKPFYEFRHETQLSTTDSGKHLLFSGPVHAFRHISAADLPVTPLKYGFSYKGEQFCEPGDGFYYISHNADRLYICRNGEDAPLSYLGYLTSAYQFYILRGDRIIYSGFHPGRGKTEQMNNLDDLRKSYFGKLIRTKYADFYVAASITDTTGLGSALPEFDRYVDGMCQYLSVEPADVPRFVTYFYNTREELQYFIAAPLWQTVYGKSTGNINHVTGLSMTICRHEAGHTIIGATIGKAPSAFFDEGFRQATDYYFSPETYQHDFEVFRTHHQYLTPALITGEPVEFFRAMENYSISGIFIHALIRITGPEAFKRAYAGHCMDEFIQEYGYTWEKLIEEVKTNIVSE</sequence>